<name>A0ABW2FJ53_9BACL</name>
<keyword evidence="1" id="KW-0472">Membrane</keyword>
<feature type="transmembrane region" description="Helical" evidence="1">
    <location>
        <begin position="9"/>
        <end position="30"/>
    </location>
</feature>
<gene>
    <name evidence="2" type="ORF">ACFQMJ_32095</name>
</gene>
<dbReference type="RefSeq" id="WP_378051874.1">
    <property type="nucleotide sequence ID" value="NZ_JBHMDN010000038.1"/>
</dbReference>
<evidence type="ECO:0000313" key="2">
    <source>
        <dbReference type="EMBL" id="MFC7153188.1"/>
    </source>
</evidence>
<feature type="transmembrane region" description="Helical" evidence="1">
    <location>
        <begin position="98"/>
        <end position="117"/>
    </location>
</feature>
<keyword evidence="1" id="KW-1133">Transmembrane helix</keyword>
<organism evidence="2 3">
    <name type="scientific">Cohnella cellulosilytica</name>
    <dbReference type="NCBI Taxonomy" id="986710"/>
    <lineage>
        <taxon>Bacteria</taxon>
        <taxon>Bacillati</taxon>
        <taxon>Bacillota</taxon>
        <taxon>Bacilli</taxon>
        <taxon>Bacillales</taxon>
        <taxon>Paenibacillaceae</taxon>
        <taxon>Cohnella</taxon>
    </lineage>
</organism>
<evidence type="ECO:0000256" key="1">
    <source>
        <dbReference type="SAM" id="Phobius"/>
    </source>
</evidence>
<feature type="transmembrane region" description="Helical" evidence="1">
    <location>
        <begin position="50"/>
        <end position="70"/>
    </location>
</feature>
<keyword evidence="1" id="KW-0812">Transmembrane</keyword>
<sequence length="174" mass="19085">MKIGELSFLALRVLAIYFFVLGLNHLVNYLDYALPAYLQLLGDDTSYGRVFLLVGIPSILLLLISVALWLSAGKLSKFLVPPGSGEAESSSSFRGIEAFVLAAVGLVLAVLSVSSLARILLNYANMEGQRLYIDHRSFYIALAEQVIRLLLGIVLILKAEGFAKLLRTIRGDKR</sequence>
<dbReference type="EMBL" id="JBHTAI010000031">
    <property type="protein sequence ID" value="MFC7153188.1"/>
    <property type="molecule type" value="Genomic_DNA"/>
</dbReference>
<proteinExistence type="predicted"/>
<feature type="transmembrane region" description="Helical" evidence="1">
    <location>
        <begin position="137"/>
        <end position="157"/>
    </location>
</feature>
<protein>
    <submittedName>
        <fullName evidence="2">Uncharacterized protein</fullName>
    </submittedName>
</protein>
<reference evidence="3" key="1">
    <citation type="journal article" date="2019" name="Int. J. Syst. Evol. Microbiol.">
        <title>The Global Catalogue of Microorganisms (GCM) 10K type strain sequencing project: providing services to taxonomists for standard genome sequencing and annotation.</title>
        <authorList>
            <consortium name="The Broad Institute Genomics Platform"/>
            <consortium name="The Broad Institute Genome Sequencing Center for Infectious Disease"/>
            <person name="Wu L."/>
            <person name="Ma J."/>
        </authorList>
    </citation>
    <scope>NUCLEOTIDE SEQUENCE [LARGE SCALE GENOMIC DNA]</scope>
    <source>
        <strain evidence="3">KCTC 12907</strain>
    </source>
</reference>
<keyword evidence="3" id="KW-1185">Reference proteome</keyword>
<dbReference type="Proteomes" id="UP001596378">
    <property type="component" value="Unassembled WGS sequence"/>
</dbReference>
<accession>A0ABW2FJ53</accession>
<comment type="caution">
    <text evidence="2">The sequence shown here is derived from an EMBL/GenBank/DDBJ whole genome shotgun (WGS) entry which is preliminary data.</text>
</comment>
<evidence type="ECO:0000313" key="3">
    <source>
        <dbReference type="Proteomes" id="UP001596378"/>
    </source>
</evidence>